<reference evidence="1" key="1">
    <citation type="submission" date="2023-01" db="EMBL/GenBank/DDBJ databases">
        <title>The genome sequence of Kordiimonadaceae bacterium 6D33.</title>
        <authorList>
            <person name="Liu Y."/>
        </authorList>
    </citation>
    <scope>NUCLEOTIDE SEQUENCE</scope>
    <source>
        <strain evidence="1">6D33</strain>
    </source>
</reference>
<keyword evidence="2" id="KW-1185">Reference proteome</keyword>
<dbReference type="EMBL" id="CP116805">
    <property type="protein sequence ID" value="WCL52879.1"/>
    <property type="molecule type" value="Genomic_DNA"/>
</dbReference>
<accession>A0AAE9XKJ4</accession>
<evidence type="ECO:0000313" key="1">
    <source>
        <dbReference type="EMBL" id="WCL52879.1"/>
    </source>
</evidence>
<dbReference type="AlphaFoldDB" id="A0AAE9XKJ4"/>
<dbReference type="RefSeq" id="WP_289502347.1">
    <property type="nucleotide sequence ID" value="NZ_CP116805.1"/>
</dbReference>
<proteinExistence type="predicted"/>
<organism evidence="1 2">
    <name type="scientific">Gimibacter soli</name>
    <dbReference type="NCBI Taxonomy" id="3024400"/>
    <lineage>
        <taxon>Bacteria</taxon>
        <taxon>Pseudomonadati</taxon>
        <taxon>Pseudomonadota</taxon>
        <taxon>Alphaproteobacteria</taxon>
        <taxon>Kordiimonadales</taxon>
        <taxon>Temperatibacteraceae</taxon>
        <taxon>Gimibacter</taxon>
    </lineage>
</organism>
<dbReference type="Proteomes" id="UP001217500">
    <property type="component" value="Chromosome"/>
</dbReference>
<name>A0AAE9XKJ4_9PROT</name>
<sequence>MEPLFPVPRVTESFIDGIIKDLGWHRYEELMHLKAGRKNADYIGPNAVLELKLIEKEGILEPGRQDKVAKIFDRSSDGKTEIDIDLDSVDVSFREAIEEIISKPLQGPLKKASAQIKDTRADLNAVRHAGILIVVNNGYSYLTHENFCKLIIDRVRRDSSQIDYAFCITPSCHQGGLGIVVHFQADCLARQEIGSNKWTHEVAFREKLMDRYGDAMTAMMRDQLNPEFWDNRLDPIRDIVFEREGIRYIRRAPGVPDSQFR</sequence>
<evidence type="ECO:0000313" key="2">
    <source>
        <dbReference type="Proteomes" id="UP001217500"/>
    </source>
</evidence>
<protein>
    <submittedName>
        <fullName evidence="1">Uncharacterized protein</fullName>
    </submittedName>
</protein>
<dbReference type="KEGG" id="gso:PH603_10045"/>
<gene>
    <name evidence="1" type="ORF">PH603_10045</name>
</gene>